<name>A0A9N9HHN0_9GLOM</name>
<gene>
    <name evidence="2" type="ORF">RFULGI_LOCUS9430</name>
</gene>
<comment type="caution">
    <text evidence="2">The sequence shown here is derived from an EMBL/GenBank/DDBJ whole genome shotgun (WGS) entry which is preliminary data.</text>
</comment>
<evidence type="ECO:0000313" key="3">
    <source>
        <dbReference type="Proteomes" id="UP000789396"/>
    </source>
</evidence>
<evidence type="ECO:0000256" key="1">
    <source>
        <dbReference type="SAM" id="MobiDB-lite"/>
    </source>
</evidence>
<protein>
    <submittedName>
        <fullName evidence="2">2342_t:CDS:1</fullName>
    </submittedName>
</protein>
<accession>A0A9N9HHN0</accession>
<feature type="non-terminal residue" evidence="2">
    <location>
        <position position="70"/>
    </location>
</feature>
<feature type="region of interest" description="Disordered" evidence="1">
    <location>
        <begin position="1"/>
        <end position="70"/>
    </location>
</feature>
<dbReference type="AlphaFoldDB" id="A0A9N9HHN0"/>
<feature type="compositionally biased region" description="Acidic residues" evidence="1">
    <location>
        <begin position="1"/>
        <end position="10"/>
    </location>
</feature>
<evidence type="ECO:0000313" key="2">
    <source>
        <dbReference type="EMBL" id="CAG8676314.1"/>
    </source>
</evidence>
<organism evidence="2 3">
    <name type="scientific">Racocetra fulgida</name>
    <dbReference type="NCBI Taxonomy" id="60492"/>
    <lineage>
        <taxon>Eukaryota</taxon>
        <taxon>Fungi</taxon>
        <taxon>Fungi incertae sedis</taxon>
        <taxon>Mucoromycota</taxon>
        <taxon>Glomeromycotina</taxon>
        <taxon>Glomeromycetes</taxon>
        <taxon>Diversisporales</taxon>
        <taxon>Gigasporaceae</taxon>
        <taxon>Racocetra</taxon>
    </lineage>
</organism>
<proteinExistence type="predicted"/>
<feature type="non-terminal residue" evidence="2">
    <location>
        <position position="1"/>
    </location>
</feature>
<dbReference type="Proteomes" id="UP000789396">
    <property type="component" value="Unassembled WGS sequence"/>
</dbReference>
<sequence>EIFEKDDTEELFGKDDDKREDNIDIEEDNAGELFGRENNTEDDDIVELFGREGDMNREDDDSKEFCKVDD</sequence>
<keyword evidence="3" id="KW-1185">Reference proteome</keyword>
<reference evidence="2" key="1">
    <citation type="submission" date="2021-06" db="EMBL/GenBank/DDBJ databases">
        <authorList>
            <person name="Kallberg Y."/>
            <person name="Tangrot J."/>
            <person name="Rosling A."/>
        </authorList>
    </citation>
    <scope>NUCLEOTIDE SEQUENCE</scope>
    <source>
        <strain evidence="2">IN212</strain>
    </source>
</reference>
<dbReference type="EMBL" id="CAJVPZ010016845">
    <property type="protein sequence ID" value="CAG8676314.1"/>
    <property type="molecule type" value="Genomic_DNA"/>
</dbReference>
<feature type="compositionally biased region" description="Basic and acidic residues" evidence="1">
    <location>
        <begin position="11"/>
        <end position="22"/>
    </location>
</feature>